<dbReference type="Proteomes" id="UP000054837">
    <property type="component" value="Unassembled WGS sequence"/>
</dbReference>
<comment type="caution">
    <text evidence="3">The sequence shown here is derived from an EMBL/GenBank/DDBJ whole genome shotgun (WGS) entry which is preliminary data.</text>
</comment>
<dbReference type="AlphaFoldDB" id="A0A0W8I8Z6"/>
<dbReference type="OrthoDB" id="4852282at2"/>
<keyword evidence="2" id="KW-1133">Transmembrane helix</keyword>
<keyword evidence="2" id="KW-0812">Transmembrane</keyword>
<gene>
    <name evidence="3" type="ORF">AVL62_05700</name>
</gene>
<evidence type="ECO:0000256" key="2">
    <source>
        <dbReference type="SAM" id="Phobius"/>
    </source>
</evidence>
<feature type="region of interest" description="Disordered" evidence="1">
    <location>
        <begin position="447"/>
        <end position="469"/>
    </location>
</feature>
<evidence type="ECO:0000313" key="3">
    <source>
        <dbReference type="EMBL" id="KUG55781.1"/>
    </source>
</evidence>
<name>A0A0W8I8Z6_9MICO</name>
<reference evidence="3 4" key="1">
    <citation type="submission" date="2015-12" db="EMBL/GenBank/DDBJ databases">
        <title>Serinicoccus chungangenesis strain CD08_5 genome sequencing and assembly.</title>
        <authorList>
            <person name="Chander A.M."/>
            <person name="Kaur G."/>
            <person name="Nair G.R."/>
            <person name="Dhawan D.K."/>
            <person name="Kochhar R.K."/>
            <person name="Mayilraj S."/>
            <person name="Bhadada S.K."/>
        </authorList>
    </citation>
    <scope>NUCLEOTIDE SEQUENCE [LARGE SCALE GENOMIC DNA]</scope>
    <source>
        <strain evidence="3 4">CD08_5</strain>
    </source>
</reference>
<keyword evidence="2" id="KW-0472">Membrane</keyword>
<proteinExistence type="predicted"/>
<dbReference type="RefSeq" id="WP_058890890.1">
    <property type="nucleotide sequence ID" value="NZ_LQBL01000022.1"/>
</dbReference>
<protein>
    <submittedName>
        <fullName evidence="3">Uncharacterized protein</fullName>
    </submittedName>
</protein>
<dbReference type="STRING" id="767452.AVL62_05700"/>
<accession>A0A0W8I8Z6</accession>
<keyword evidence="4" id="KW-1185">Reference proteome</keyword>
<evidence type="ECO:0000313" key="4">
    <source>
        <dbReference type="Proteomes" id="UP000054837"/>
    </source>
</evidence>
<evidence type="ECO:0000256" key="1">
    <source>
        <dbReference type="SAM" id="MobiDB-lite"/>
    </source>
</evidence>
<feature type="transmembrane region" description="Helical" evidence="2">
    <location>
        <begin position="45"/>
        <end position="65"/>
    </location>
</feature>
<sequence length="469" mass="49002">MTEAREDIDEVTALLDRAGGHAPPLHVSREDVVRRGSTIRRGRRVAAAVSTLAVAGVLWFGWAVAPLGEDPVTAPAEVTWSDLDLDGRLLGLSGRGSSTWSAELRTVEGQEQPELVVSRDGEVLPEPLQAQDGPGEVQVFRTDGLTVAVWLHTEDDPGGPVAWGGRCSLCVGGASDVDGTRIGYAATAAVGSADPAELYVMTEGAVTTLDGRGVPSLELAVEERRFLVFLDEQAGLWGVRGPDDGDQVEVMPVHGDAGTIRGGERSAPWLVSLIPPVAEAVLGEGSVEGASTELAGHQVLIGVGDQTEAPEVDVVIDGERRSLDSYVDSQAREVGVGEPPVTWRSTVEGFLWLDQGSKTEALSVREELSDGRAVVVPVAGGTLVVVGGWAPAPEEAAVFVGDGGGGRWEAATSVRVRELADGRPVTFLGLPVLSASEQEQVVDVGVADEDPSDPEPLGLEEIQVVPLGD</sequence>
<organism evidence="3 4">
    <name type="scientific">Serinicoccus chungangensis</name>
    <dbReference type="NCBI Taxonomy" id="767452"/>
    <lineage>
        <taxon>Bacteria</taxon>
        <taxon>Bacillati</taxon>
        <taxon>Actinomycetota</taxon>
        <taxon>Actinomycetes</taxon>
        <taxon>Micrococcales</taxon>
        <taxon>Ornithinimicrobiaceae</taxon>
        <taxon>Serinicoccus</taxon>
    </lineage>
</organism>
<dbReference type="EMBL" id="LQBL01000022">
    <property type="protein sequence ID" value="KUG55781.1"/>
    <property type="molecule type" value="Genomic_DNA"/>
</dbReference>